<protein>
    <submittedName>
        <fullName evidence="3">Transglutaminase domain-containing protein</fullName>
    </submittedName>
</protein>
<feature type="domain" description="Transglutaminase-like" evidence="2">
    <location>
        <begin position="130"/>
        <end position="186"/>
    </location>
</feature>
<dbReference type="OrthoDB" id="9151270at2"/>
<reference evidence="3 4" key="1">
    <citation type="submission" date="2019-04" db="EMBL/GenBank/DDBJ databases">
        <title>Azoarcus rhizosphaerae sp. nov. isolated from rhizosphere of Ficus religiosa.</title>
        <authorList>
            <person name="Lin S.-Y."/>
            <person name="Hameed A."/>
            <person name="Hsu Y.-H."/>
            <person name="Young C.-C."/>
        </authorList>
    </citation>
    <scope>NUCLEOTIDE SEQUENCE [LARGE SCALE GENOMIC DNA]</scope>
    <source>
        <strain evidence="3 4">CC-YHH848</strain>
    </source>
</reference>
<keyword evidence="4" id="KW-1185">Reference proteome</keyword>
<feature type="transmembrane region" description="Helical" evidence="1">
    <location>
        <begin position="310"/>
        <end position="330"/>
    </location>
</feature>
<dbReference type="InterPro" id="IPR002931">
    <property type="entry name" value="Transglutaminase-like"/>
</dbReference>
<dbReference type="RefSeq" id="WP_136384699.1">
    <property type="nucleotide sequence ID" value="NZ_SSOD01000006.1"/>
</dbReference>
<feature type="transmembrane region" description="Helical" evidence="1">
    <location>
        <begin position="12"/>
        <end position="31"/>
    </location>
</feature>
<dbReference type="Pfam" id="PF01841">
    <property type="entry name" value="Transglut_core"/>
    <property type="match status" value="1"/>
</dbReference>
<name>A0A4S4APK5_9RHOO</name>
<evidence type="ECO:0000259" key="2">
    <source>
        <dbReference type="Pfam" id="PF01841"/>
    </source>
</evidence>
<dbReference type="AlphaFoldDB" id="A0A4S4APK5"/>
<keyword evidence="1" id="KW-1133">Transmembrane helix</keyword>
<comment type="caution">
    <text evidence="3">The sequence shown here is derived from an EMBL/GenBank/DDBJ whole genome shotgun (WGS) entry which is preliminary data.</text>
</comment>
<gene>
    <name evidence="3" type="ORF">E6O51_09230</name>
</gene>
<dbReference type="Proteomes" id="UP000307956">
    <property type="component" value="Unassembled WGS sequence"/>
</dbReference>
<keyword evidence="1" id="KW-0812">Transmembrane</keyword>
<keyword evidence="1" id="KW-0472">Membrane</keyword>
<evidence type="ECO:0000313" key="3">
    <source>
        <dbReference type="EMBL" id="THF61625.1"/>
    </source>
</evidence>
<dbReference type="EMBL" id="SSOD01000006">
    <property type="protein sequence ID" value="THF61625.1"/>
    <property type="molecule type" value="Genomic_DNA"/>
</dbReference>
<dbReference type="Gene3D" id="3.10.620.30">
    <property type="match status" value="1"/>
</dbReference>
<evidence type="ECO:0000256" key="1">
    <source>
        <dbReference type="SAM" id="Phobius"/>
    </source>
</evidence>
<dbReference type="SUPFAM" id="SSF54001">
    <property type="entry name" value="Cysteine proteinases"/>
    <property type="match status" value="1"/>
</dbReference>
<proteinExistence type="predicted"/>
<sequence length="336" mass="36971">MKSGAARLWLRLSWASAVVALTVAASLLPHLRDSAELVRMRNALLVQAEPAVHEWTPAAVPADFALETTPPLPLYADTVARHGLKVTGDEGRQDDWATALAIGRHLLPDGRRSGGPIQADLADTYTRITRGGEGYCGDYADSFTGLATAAGLFSRPWAFSFDGFGGRGHIFNEVWDSGRGRWVMIDVFNNFYVTDGAGTPLSAMAFREALLRDAPHLKLVPVDPTASPGFRHDDKALDYYRRGLPEWYMWWGNNVFEYDRSPVVRTLGGVHRALEQLGGVAAGVHPQIRVLALPENQDQREAIRWLRVRLLAVVVLGGATVVFLAGWLLVRRRGQP</sequence>
<evidence type="ECO:0000313" key="4">
    <source>
        <dbReference type="Proteomes" id="UP000307956"/>
    </source>
</evidence>
<dbReference type="InterPro" id="IPR038765">
    <property type="entry name" value="Papain-like_cys_pep_sf"/>
</dbReference>
<accession>A0A4S4APK5</accession>
<organism evidence="3 4">
    <name type="scientific">Pseudothauera rhizosphaerae</name>
    <dbReference type="NCBI Taxonomy" id="2565932"/>
    <lineage>
        <taxon>Bacteria</taxon>
        <taxon>Pseudomonadati</taxon>
        <taxon>Pseudomonadota</taxon>
        <taxon>Betaproteobacteria</taxon>
        <taxon>Rhodocyclales</taxon>
        <taxon>Zoogloeaceae</taxon>
        <taxon>Pseudothauera</taxon>
    </lineage>
</organism>